<dbReference type="EMBL" id="PDJE01000001">
    <property type="protein sequence ID" value="PFG29683.1"/>
    <property type="molecule type" value="Genomic_DNA"/>
</dbReference>
<proteinExistence type="inferred from homology"/>
<accession>A0A2A9DSW4</accession>
<evidence type="ECO:0000313" key="2">
    <source>
        <dbReference type="EMBL" id="PFG29683.1"/>
    </source>
</evidence>
<dbReference type="PANTHER" id="PTHR33383">
    <property type="entry name" value="MEMBRANE PROTEIN INSERTION EFFICIENCY FACTOR-RELATED"/>
    <property type="match status" value="1"/>
</dbReference>
<sequence>MIVDALRTVLLIPRNLAVALLQVYRRLVSPLYGDVCRYYPSCSAFTLRAIQIHGVVIGSVMGVRRILRCHPWAAGGIDDVPEKKNFRYALNRHGFVVSPTDRKN</sequence>
<dbReference type="GO" id="GO:0005886">
    <property type="term" value="C:plasma membrane"/>
    <property type="evidence" value="ECO:0007669"/>
    <property type="project" value="UniProtKB-SubCell"/>
</dbReference>
<dbReference type="SMART" id="SM01234">
    <property type="entry name" value="Haemolytic"/>
    <property type="match status" value="1"/>
</dbReference>
<gene>
    <name evidence="2" type="ORF">ATJ78_0598</name>
</gene>
<name>A0A2A9DSW4_9MICO</name>
<keyword evidence="3" id="KW-1185">Reference proteome</keyword>
<reference evidence="2 3" key="1">
    <citation type="submission" date="2017-10" db="EMBL/GenBank/DDBJ databases">
        <title>Sequencing the genomes of 1000 actinobacteria strains.</title>
        <authorList>
            <person name="Klenk H.-P."/>
        </authorList>
    </citation>
    <scope>NUCLEOTIDE SEQUENCE [LARGE SCALE GENOMIC DNA]</scope>
    <source>
        <strain evidence="2 3">DSM 21798</strain>
    </source>
</reference>
<dbReference type="Pfam" id="PF01809">
    <property type="entry name" value="YidD"/>
    <property type="match status" value="1"/>
</dbReference>
<dbReference type="InterPro" id="IPR002696">
    <property type="entry name" value="Membr_insert_effic_factor_YidD"/>
</dbReference>
<dbReference type="NCBIfam" id="TIGR00278">
    <property type="entry name" value="membrane protein insertion efficiency factor YidD"/>
    <property type="match status" value="1"/>
</dbReference>
<dbReference type="Proteomes" id="UP000221369">
    <property type="component" value="Unassembled WGS sequence"/>
</dbReference>
<dbReference type="RefSeq" id="WP_434061481.1">
    <property type="nucleotide sequence ID" value="NZ_PDJE01000001.1"/>
</dbReference>
<dbReference type="HAMAP" id="MF_00386">
    <property type="entry name" value="UPF0161_YidD"/>
    <property type="match status" value="1"/>
</dbReference>
<protein>
    <recommendedName>
        <fullName evidence="1">Putative membrane protein insertion efficiency factor</fullName>
    </recommendedName>
</protein>
<comment type="subcellular location">
    <subcellularLocation>
        <location evidence="1">Cell membrane</location>
        <topology evidence="1">Peripheral membrane protein</topology>
        <orientation evidence="1">Cytoplasmic side</orientation>
    </subcellularLocation>
</comment>
<dbReference type="AlphaFoldDB" id="A0A2A9DSW4"/>
<evidence type="ECO:0000256" key="1">
    <source>
        <dbReference type="HAMAP-Rule" id="MF_00386"/>
    </source>
</evidence>
<organism evidence="2 3">
    <name type="scientific">Paramicrobacterium agarici</name>
    <dbReference type="NCBI Taxonomy" id="630514"/>
    <lineage>
        <taxon>Bacteria</taxon>
        <taxon>Bacillati</taxon>
        <taxon>Actinomycetota</taxon>
        <taxon>Actinomycetes</taxon>
        <taxon>Micrococcales</taxon>
        <taxon>Microbacteriaceae</taxon>
        <taxon>Paramicrobacterium</taxon>
    </lineage>
</organism>
<keyword evidence="1" id="KW-0472">Membrane</keyword>
<dbReference type="PANTHER" id="PTHR33383:SF1">
    <property type="entry name" value="MEMBRANE PROTEIN INSERTION EFFICIENCY FACTOR-RELATED"/>
    <property type="match status" value="1"/>
</dbReference>
<comment type="function">
    <text evidence="1">Could be involved in insertion of integral membrane proteins into the membrane.</text>
</comment>
<keyword evidence="1" id="KW-1003">Cell membrane</keyword>
<comment type="similarity">
    <text evidence="1">Belongs to the UPF0161 family.</text>
</comment>
<comment type="caution">
    <text evidence="2">The sequence shown here is derived from an EMBL/GenBank/DDBJ whole genome shotgun (WGS) entry which is preliminary data.</text>
</comment>
<evidence type="ECO:0000313" key="3">
    <source>
        <dbReference type="Proteomes" id="UP000221369"/>
    </source>
</evidence>